<evidence type="ECO:0000313" key="4">
    <source>
        <dbReference type="Proteomes" id="UP001596053"/>
    </source>
</evidence>
<dbReference type="PANTHER" id="PTHR22911:SF135">
    <property type="entry name" value="BLR4310 PROTEIN"/>
    <property type="match status" value="1"/>
</dbReference>
<dbReference type="PANTHER" id="PTHR22911">
    <property type="entry name" value="ACYL-MALONYL CONDENSING ENZYME-RELATED"/>
    <property type="match status" value="1"/>
</dbReference>
<proteinExistence type="predicted"/>
<feature type="transmembrane region" description="Helical" evidence="1">
    <location>
        <begin position="137"/>
        <end position="154"/>
    </location>
</feature>
<dbReference type="InterPro" id="IPR000620">
    <property type="entry name" value="EamA_dom"/>
</dbReference>
<dbReference type="Proteomes" id="UP001596053">
    <property type="component" value="Unassembled WGS sequence"/>
</dbReference>
<dbReference type="SUPFAM" id="SSF103481">
    <property type="entry name" value="Multidrug resistance efflux transporter EmrE"/>
    <property type="match status" value="2"/>
</dbReference>
<keyword evidence="1" id="KW-0812">Transmembrane</keyword>
<feature type="transmembrane region" description="Helical" evidence="1">
    <location>
        <begin position="220"/>
        <end position="237"/>
    </location>
</feature>
<feature type="domain" description="EamA" evidence="2">
    <location>
        <begin position="21"/>
        <end position="153"/>
    </location>
</feature>
<evidence type="ECO:0000259" key="2">
    <source>
        <dbReference type="Pfam" id="PF00892"/>
    </source>
</evidence>
<keyword evidence="1" id="KW-1133">Transmembrane helix</keyword>
<feature type="transmembrane region" description="Helical" evidence="1">
    <location>
        <begin position="274"/>
        <end position="293"/>
    </location>
</feature>
<gene>
    <name evidence="3" type="ORF">ACFPOB_04600</name>
</gene>
<keyword evidence="1" id="KW-0472">Membrane</keyword>
<dbReference type="Pfam" id="PF00892">
    <property type="entry name" value="EamA"/>
    <property type="match status" value="2"/>
</dbReference>
<dbReference type="EMBL" id="JBHSLW010000006">
    <property type="protein sequence ID" value="MFC5418841.1"/>
    <property type="molecule type" value="Genomic_DNA"/>
</dbReference>
<evidence type="ECO:0000256" key="1">
    <source>
        <dbReference type="SAM" id="Phobius"/>
    </source>
</evidence>
<feature type="transmembrane region" description="Helical" evidence="1">
    <location>
        <begin position="86"/>
        <end position="106"/>
    </location>
</feature>
<feature type="transmembrane region" description="Helical" evidence="1">
    <location>
        <begin position="192"/>
        <end position="214"/>
    </location>
</feature>
<dbReference type="InterPro" id="IPR037185">
    <property type="entry name" value="EmrE-like"/>
</dbReference>
<feature type="transmembrane region" description="Helical" evidence="1">
    <location>
        <begin position="249"/>
        <end position="268"/>
    </location>
</feature>
<name>A0ABW0IMJ9_9HYPH</name>
<feature type="transmembrane region" description="Helical" evidence="1">
    <location>
        <begin position="160"/>
        <end position="180"/>
    </location>
</feature>
<evidence type="ECO:0000313" key="3">
    <source>
        <dbReference type="EMBL" id="MFC5418841.1"/>
    </source>
</evidence>
<reference evidence="4" key="1">
    <citation type="journal article" date="2019" name="Int. J. Syst. Evol. Microbiol.">
        <title>The Global Catalogue of Microorganisms (GCM) 10K type strain sequencing project: providing services to taxonomists for standard genome sequencing and annotation.</title>
        <authorList>
            <consortium name="The Broad Institute Genomics Platform"/>
            <consortium name="The Broad Institute Genome Sequencing Center for Infectious Disease"/>
            <person name="Wu L."/>
            <person name="Ma J."/>
        </authorList>
    </citation>
    <scope>NUCLEOTIDE SEQUENCE [LARGE SCALE GENOMIC DNA]</scope>
    <source>
        <strain evidence="4">NCAIM B.01391</strain>
    </source>
</reference>
<dbReference type="RefSeq" id="WP_377796269.1">
    <property type="nucleotide sequence ID" value="NZ_JBHSLW010000006.1"/>
</dbReference>
<feature type="transmembrane region" description="Helical" evidence="1">
    <location>
        <begin position="112"/>
        <end position="130"/>
    </location>
</feature>
<feature type="domain" description="EamA" evidence="2">
    <location>
        <begin position="164"/>
        <end position="287"/>
    </location>
</feature>
<keyword evidence="4" id="KW-1185">Reference proteome</keyword>
<comment type="caution">
    <text evidence="3">The sequence shown here is derived from an EMBL/GenBank/DDBJ whole genome shotgun (WGS) entry which is preliminary data.</text>
</comment>
<protein>
    <submittedName>
        <fullName evidence="3">DMT family transporter</fullName>
    </submittedName>
</protein>
<accession>A0ABW0IMJ9</accession>
<feature type="transmembrane region" description="Helical" evidence="1">
    <location>
        <begin position="42"/>
        <end position="65"/>
    </location>
</feature>
<organism evidence="3 4">
    <name type="scientific">Bosea eneae</name>
    <dbReference type="NCBI Taxonomy" id="151454"/>
    <lineage>
        <taxon>Bacteria</taxon>
        <taxon>Pseudomonadati</taxon>
        <taxon>Pseudomonadota</taxon>
        <taxon>Alphaproteobacteria</taxon>
        <taxon>Hyphomicrobiales</taxon>
        <taxon>Boseaceae</taxon>
        <taxon>Bosea</taxon>
    </lineage>
</organism>
<feature type="transmembrane region" description="Helical" evidence="1">
    <location>
        <begin position="18"/>
        <end position="36"/>
    </location>
</feature>
<sequence length="314" mass="33648">MKSAPSAARHETMPSRNATFAGILMMLLGILLFSLNDVMGKWLVATYTVGQVLLLRSAAALLAIIPFVVKQGVRRTLRPERPGLQLLRVTLGSCEVALFYWAVSYLPLADTMTFWLAAPIWAVVLAALLLGERVDTGRWLAVAAGFVGVVITLNPSAQSLSLPAIIALVGSFSFAAMMITGRQLRGTPDVTLVFWQTLGALVMGVALLPFGWVTPTLPDLGLLGLLGIVAMVAHLCVTRSLKLAEASVVVPYQYTLIVWAVVFGWLVFGDWPSSAMLFGSALIIAAGLALLMLERRAGNAASDTAKERVTIEQN</sequence>